<organism evidence="3 4">
    <name type="scientific">Gossypium stocksii</name>
    <dbReference type="NCBI Taxonomy" id="47602"/>
    <lineage>
        <taxon>Eukaryota</taxon>
        <taxon>Viridiplantae</taxon>
        <taxon>Streptophyta</taxon>
        <taxon>Embryophyta</taxon>
        <taxon>Tracheophyta</taxon>
        <taxon>Spermatophyta</taxon>
        <taxon>Magnoliopsida</taxon>
        <taxon>eudicotyledons</taxon>
        <taxon>Gunneridae</taxon>
        <taxon>Pentapetalae</taxon>
        <taxon>rosids</taxon>
        <taxon>malvids</taxon>
        <taxon>Malvales</taxon>
        <taxon>Malvaceae</taxon>
        <taxon>Malvoideae</taxon>
        <taxon>Gossypium</taxon>
    </lineage>
</organism>
<dbReference type="GO" id="GO:0003676">
    <property type="term" value="F:nucleic acid binding"/>
    <property type="evidence" value="ECO:0007669"/>
    <property type="project" value="InterPro"/>
</dbReference>
<keyword evidence="1" id="KW-0863">Zinc-finger</keyword>
<dbReference type="EMBL" id="JAIQCV010000001">
    <property type="protein sequence ID" value="KAH1131415.1"/>
    <property type="molecule type" value="Genomic_DNA"/>
</dbReference>
<dbReference type="GO" id="GO:0008270">
    <property type="term" value="F:zinc ion binding"/>
    <property type="evidence" value="ECO:0007669"/>
    <property type="project" value="UniProtKB-KW"/>
</dbReference>
<evidence type="ECO:0000256" key="1">
    <source>
        <dbReference type="PROSITE-ProRule" id="PRU00047"/>
    </source>
</evidence>
<evidence type="ECO:0000313" key="4">
    <source>
        <dbReference type="Proteomes" id="UP000828251"/>
    </source>
</evidence>
<name>A0A9D4AKW6_9ROSI</name>
<evidence type="ECO:0000313" key="3">
    <source>
        <dbReference type="EMBL" id="KAH1131415.1"/>
    </source>
</evidence>
<dbReference type="Proteomes" id="UP000828251">
    <property type="component" value="Unassembled WGS sequence"/>
</dbReference>
<reference evidence="3 4" key="1">
    <citation type="journal article" date="2021" name="Plant Biotechnol. J.">
        <title>Multi-omics assisted identification of the key and species-specific regulatory components of drought-tolerant mechanisms in Gossypium stocksii.</title>
        <authorList>
            <person name="Yu D."/>
            <person name="Ke L."/>
            <person name="Zhang D."/>
            <person name="Wu Y."/>
            <person name="Sun Y."/>
            <person name="Mei J."/>
            <person name="Sun J."/>
            <person name="Sun Y."/>
        </authorList>
    </citation>
    <scope>NUCLEOTIDE SEQUENCE [LARGE SCALE GENOMIC DNA]</scope>
    <source>
        <strain evidence="4">cv. E1</strain>
        <tissue evidence="3">Leaf</tissue>
    </source>
</reference>
<keyword evidence="1" id="KW-0479">Metal-binding</keyword>
<protein>
    <recommendedName>
        <fullName evidence="2">CCHC-type domain-containing protein</fullName>
    </recommendedName>
</protein>
<dbReference type="InterPro" id="IPR001878">
    <property type="entry name" value="Znf_CCHC"/>
</dbReference>
<keyword evidence="4" id="KW-1185">Reference proteome</keyword>
<gene>
    <name evidence="3" type="ORF">J1N35_002793</name>
</gene>
<dbReference type="PANTHER" id="PTHR31286">
    <property type="entry name" value="GLYCINE-RICH CELL WALL STRUCTURAL PROTEIN 1.8-LIKE"/>
    <property type="match status" value="1"/>
</dbReference>
<dbReference type="Pfam" id="PF14111">
    <property type="entry name" value="DUF4283"/>
    <property type="match status" value="1"/>
</dbReference>
<evidence type="ECO:0000259" key="2">
    <source>
        <dbReference type="PROSITE" id="PS50158"/>
    </source>
</evidence>
<sequence length="417" mass="46131">MELTVIIKLLRRNIGYGALNSRISTLRSPTKPFHLMDIENGYFLAKFQSVDDYTKVLSRGPWMVYGQYLTVQPWMKDFCPSQPYPKLVLAWIRLPGLPGHLYKKKIIEEIGSTIGKVVRLDFNTDSRIRGRFARMAAYINLDKPLVAQVIVNDRNQKVGYEALPTICFSCGKYGHTKELCVVLKLDPRPEKLTMSDGQTTMEEGERTATFGPWMVVERKSRRNFRNTGPIRAENKEKTKSGSRFGALAIKEGRADLGKEHDKGNEGDVAVFQGKLKVAELGGQKISFRDISKDNKNSRLGGVILDNGSFNSNMTDPISNEPIVESVLSEDKSGRDMPSFAEPPLHPVVDGARTWAFQSHFESSLKVKHSVPGAKLGGAGGGARSRAWCALRHVGRPVVGAAATIGVSLMISLLKILG</sequence>
<dbReference type="PROSITE" id="PS50158">
    <property type="entry name" value="ZF_CCHC"/>
    <property type="match status" value="1"/>
</dbReference>
<accession>A0A9D4AKW6</accession>
<proteinExistence type="predicted"/>
<comment type="caution">
    <text evidence="3">The sequence shown here is derived from an EMBL/GenBank/DDBJ whole genome shotgun (WGS) entry which is preliminary data.</text>
</comment>
<dbReference type="PANTHER" id="PTHR31286:SF173">
    <property type="entry name" value="DUF4283 DOMAIN-CONTAINING PROTEIN"/>
    <property type="match status" value="1"/>
</dbReference>
<dbReference type="OrthoDB" id="993965at2759"/>
<dbReference type="InterPro" id="IPR025558">
    <property type="entry name" value="DUF4283"/>
</dbReference>
<feature type="domain" description="CCHC-type" evidence="2">
    <location>
        <begin position="167"/>
        <end position="180"/>
    </location>
</feature>
<keyword evidence="1" id="KW-0862">Zinc</keyword>
<dbReference type="AlphaFoldDB" id="A0A9D4AKW6"/>
<dbReference type="InterPro" id="IPR040256">
    <property type="entry name" value="At4g02000-like"/>
</dbReference>